<reference evidence="3 4" key="1">
    <citation type="submission" date="2024-05" db="EMBL/GenBank/DDBJ databases">
        <title>Haplotype-resolved chromosome-level genome assembly of Huyou (Citrus changshanensis).</title>
        <authorList>
            <person name="Miao C."/>
            <person name="Chen W."/>
            <person name="Wu Y."/>
            <person name="Wang L."/>
            <person name="Zhao S."/>
            <person name="Grierson D."/>
            <person name="Xu C."/>
            <person name="Chen K."/>
        </authorList>
    </citation>
    <scope>NUCLEOTIDE SEQUENCE [LARGE SCALE GENOMIC DNA]</scope>
    <source>
        <strain evidence="3">01-14</strain>
        <tissue evidence="3">Leaf</tissue>
    </source>
</reference>
<dbReference type="GO" id="GO:0006355">
    <property type="term" value="P:regulation of DNA-templated transcription"/>
    <property type="evidence" value="ECO:0007669"/>
    <property type="project" value="UniProtKB-UniRule"/>
</dbReference>
<name>A0AAP0QAV4_9ROSI</name>
<dbReference type="AlphaFoldDB" id="A0AAP0QAV4"/>
<dbReference type="Proteomes" id="UP001428341">
    <property type="component" value="Unassembled WGS sequence"/>
</dbReference>
<dbReference type="GO" id="GO:0005634">
    <property type="term" value="C:nucleus"/>
    <property type="evidence" value="ECO:0007669"/>
    <property type="project" value="UniProtKB-SubCell"/>
</dbReference>
<gene>
    <name evidence="3" type="ORF">WN944_029187</name>
</gene>
<comment type="similarity">
    <text evidence="1">Belongs to the FHY3/FAR1 family.</text>
</comment>
<comment type="caution">
    <text evidence="3">The sequence shown here is derived from an EMBL/GenBank/DDBJ whole genome shotgun (WGS) entry which is preliminary data.</text>
</comment>
<evidence type="ECO:0000313" key="3">
    <source>
        <dbReference type="EMBL" id="KAK9177168.1"/>
    </source>
</evidence>
<sequence length="334" mass="39777">MLENNEYLGNNGEEVENNLEQLEAPYVGMLFETLEQARNYYEDYGKHVPKINKPNFMEEHYEKDASESIQFDCALLQDETEVTFQWLFETWLEAMGGRPPVSIITDQDLAMKRAIVTVFPNTHHRLCLWHIKKKFAEKLSHVYFKKSRFKIGLKKCIMSTYKVEEFEETWKSLIIEYKLEDNEWLNHLYEIRASWAPVYNRSIFFAGMNTTGRSEGINSFFDGFVTSSTNLREFVVKYEEALKRIIEKESDEDFESEHKYRIVNDGEFLLKHASQLYTRNVFNKFKDEWSQVNRYKVEENECDAEFLKYLVRTKFGESEEFMVKLNLQTYEGTC</sequence>
<keyword evidence="1" id="KW-0479">Metal-binding</keyword>
<dbReference type="GO" id="GO:0008270">
    <property type="term" value="F:zinc ion binding"/>
    <property type="evidence" value="ECO:0007669"/>
    <property type="project" value="UniProtKB-UniRule"/>
</dbReference>
<organism evidence="3 4">
    <name type="scientific">Citrus x changshan-huyou</name>
    <dbReference type="NCBI Taxonomy" id="2935761"/>
    <lineage>
        <taxon>Eukaryota</taxon>
        <taxon>Viridiplantae</taxon>
        <taxon>Streptophyta</taxon>
        <taxon>Embryophyta</taxon>
        <taxon>Tracheophyta</taxon>
        <taxon>Spermatophyta</taxon>
        <taxon>Magnoliopsida</taxon>
        <taxon>eudicotyledons</taxon>
        <taxon>Gunneridae</taxon>
        <taxon>Pentapetalae</taxon>
        <taxon>rosids</taxon>
        <taxon>malvids</taxon>
        <taxon>Sapindales</taxon>
        <taxon>Rutaceae</taxon>
        <taxon>Aurantioideae</taxon>
        <taxon>Citrus</taxon>
    </lineage>
</organism>
<keyword evidence="1" id="KW-0539">Nucleus</keyword>
<keyword evidence="4" id="KW-1185">Reference proteome</keyword>
<dbReference type="Pfam" id="PF10551">
    <property type="entry name" value="MULE"/>
    <property type="match status" value="1"/>
</dbReference>
<comment type="subcellular location">
    <subcellularLocation>
        <location evidence="1">Nucleus</location>
    </subcellularLocation>
</comment>
<evidence type="ECO:0000256" key="1">
    <source>
        <dbReference type="RuleBase" id="RU367018"/>
    </source>
</evidence>
<accession>A0AAP0QAV4</accession>
<dbReference type="PANTHER" id="PTHR31669:SF302">
    <property type="entry name" value="PROTEIN FAR1-RELATED SEQUENCE"/>
    <property type="match status" value="1"/>
</dbReference>
<dbReference type="InterPro" id="IPR018289">
    <property type="entry name" value="MULE_transposase_dom"/>
</dbReference>
<evidence type="ECO:0000259" key="2">
    <source>
        <dbReference type="Pfam" id="PF10551"/>
    </source>
</evidence>
<dbReference type="PANTHER" id="PTHR31669">
    <property type="entry name" value="PROTEIN FAR1-RELATED SEQUENCE 10-RELATED"/>
    <property type="match status" value="1"/>
</dbReference>
<comment type="function">
    <text evidence="1">Putative transcription activator involved in regulating light control of development.</text>
</comment>
<feature type="domain" description="MULE transposase" evidence="2">
    <location>
        <begin position="65"/>
        <end position="134"/>
    </location>
</feature>
<evidence type="ECO:0000313" key="4">
    <source>
        <dbReference type="Proteomes" id="UP001428341"/>
    </source>
</evidence>
<keyword evidence="1" id="KW-0862">Zinc</keyword>
<dbReference type="EMBL" id="JBCGBO010000025">
    <property type="protein sequence ID" value="KAK9177168.1"/>
    <property type="molecule type" value="Genomic_DNA"/>
</dbReference>
<dbReference type="InterPro" id="IPR031052">
    <property type="entry name" value="FHY3/FAR1"/>
</dbReference>
<keyword evidence="1" id="KW-0863">Zinc-finger</keyword>
<protein>
    <recommendedName>
        <fullName evidence="1">Protein FAR1-RELATED SEQUENCE</fullName>
    </recommendedName>
</protein>
<proteinExistence type="inferred from homology"/>